<dbReference type="InterPro" id="IPR029044">
    <property type="entry name" value="Nucleotide-diphossugar_trans"/>
</dbReference>
<name>A0A931PWN4_FIMGI</name>
<comment type="caution">
    <text evidence="1">The sequence shown here is derived from an EMBL/GenBank/DDBJ whole genome shotgun (WGS) entry which is preliminary data.</text>
</comment>
<organism evidence="1 2">
    <name type="scientific">Fimbriimonas ginsengisoli</name>
    <dbReference type="NCBI Taxonomy" id="1005039"/>
    <lineage>
        <taxon>Bacteria</taxon>
        <taxon>Bacillati</taxon>
        <taxon>Armatimonadota</taxon>
        <taxon>Fimbriimonadia</taxon>
        <taxon>Fimbriimonadales</taxon>
        <taxon>Fimbriimonadaceae</taxon>
        <taxon>Fimbriimonas</taxon>
    </lineage>
</organism>
<dbReference type="Proteomes" id="UP000727962">
    <property type="component" value="Unassembled WGS sequence"/>
</dbReference>
<reference evidence="1" key="1">
    <citation type="submission" date="2020-07" db="EMBL/GenBank/DDBJ databases">
        <title>Huge and variable diversity of episymbiotic CPR bacteria and DPANN archaea in groundwater ecosystems.</title>
        <authorList>
            <person name="He C.Y."/>
            <person name="Keren R."/>
            <person name="Whittaker M."/>
            <person name="Farag I.F."/>
            <person name="Doudna J."/>
            <person name="Cate J.H.D."/>
            <person name="Banfield J.F."/>
        </authorList>
    </citation>
    <scope>NUCLEOTIDE SEQUENCE</scope>
    <source>
        <strain evidence="1">NC_groundwater_17_Pr7_B-0.1um_64_12</strain>
    </source>
</reference>
<dbReference type="PANTHER" id="PTHR43179:SF7">
    <property type="entry name" value="RHAMNOSYLTRANSFERASE WBBL"/>
    <property type="match status" value="1"/>
</dbReference>
<dbReference type="PANTHER" id="PTHR43179">
    <property type="entry name" value="RHAMNOSYLTRANSFERASE WBBL"/>
    <property type="match status" value="1"/>
</dbReference>
<proteinExistence type="predicted"/>
<protein>
    <submittedName>
        <fullName evidence="1">Glycosyltransferase family 2 protein</fullName>
    </submittedName>
</protein>
<dbReference type="SUPFAM" id="SSF53448">
    <property type="entry name" value="Nucleotide-diphospho-sugar transferases"/>
    <property type="match status" value="1"/>
</dbReference>
<evidence type="ECO:0000313" key="1">
    <source>
        <dbReference type="EMBL" id="MBI1757530.1"/>
    </source>
</evidence>
<dbReference type="Pfam" id="PF13641">
    <property type="entry name" value="Glyco_tranf_2_3"/>
    <property type="match status" value="1"/>
</dbReference>
<accession>A0A931PWN4</accession>
<dbReference type="Gene3D" id="3.90.550.10">
    <property type="entry name" value="Spore Coat Polysaccharide Biosynthesis Protein SpsA, Chain A"/>
    <property type="match status" value="1"/>
</dbReference>
<dbReference type="AlphaFoldDB" id="A0A931PWN4"/>
<dbReference type="EMBL" id="JACOSL010000064">
    <property type="protein sequence ID" value="MBI1757530.1"/>
    <property type="molecule type" value="Genomic_DNA"/>
</dbReference>
<gene>
    <name evidence="1" type="ORF">HYR64_10535</name>
</gene>
<sequence>MPDFELSVTICSWNTLAELEECLCSLEAALQETCFEVIVVDNNSEDGSPEMVERRFPWVRLYRMGQNLGFTGGHNFALAQRHAASALLLNSDAAVRPGALRALADFSRSRPDVGIVGPKLVNPDGSLQFSCRRFPNPTAALFRNTPLGRMFPNNHFTRDYLMSDWPHDQPRDVDWVSGAAMFVSGEMMARVGLMDPEYFMFCEDVDWCYRCHEAGLKVVYLPGAVVTHAIGRSTDKAPNRMIDRFHRSMFRFYRRNMLPKLPWPVRPFAYVGAASALTARAALFIAKNRLDDWRRRHERS</sequence>
<dbReference type="CDD" id="cd04186">
    <property type="entry name" value="GT_2_like_c"/>
    <property type="match status" value="1"/>
</dbReference>
<evidence type="ECO:0000313" key="2">
    <source>
        <dbReference type="Proteomes" id="UP000727962"/>
    </source>
</evidence>